<name>B7Q5N5_IXOSC</name>
<reference evidence="2" key="2">
    <citation type="submission" date="2020-05" db="UniProtKB">
        <authorList>
            <consortium name="EnsemblMetazoa"/>
        </authorList>
    </citation>
    <scope>IDENTIFICATION</scope>
    <source>
        <strain evidence="2">wikel</strain>
    </source>
</reference>
<sequence length="153" mass="16934">MLSVHDWRSLLSVGYRTSVHSMQSHRGGLDSLESHWGWMNSFQKNWSWANSLYNHWGWAYSLHRHRMWAFNGGGDGCGVGWLRSFGAWFVGVDRGAKTSSVGDVVDSTIDTSGVRVAVGANLAIELVTGFLACQTCTKLISVVESETVGLRRL</sequence>
<dbReference type="PaxDb" id="6945-B7Q5N5"/>
<dbReference type="HOGENOM" id="CLU_1715283_0_0_1"/>
<keyword evidence="3" id="KW-1185">Reference proteome</keyword>
<evidence type="ECO:0000313" key="1">
    <source>
        <dbReference type="EMBL" id="EEC14157.1"/>
    </source>
</evidence>
<dbReference type="EnsemblMetazoa" id="ISCW020949-RA">
    <property type="protein sequence ID" value="ISCW020949-PA"/>
    <property type="gene ID" value="ISCW020949"/>
</dbReference>
<reference evidence="1 3" key="1">
    <citation type="submission" date="2008-03" db="EMBL/GenBank/DDBJ databases">
        <title>Annotation of Ixodes scapularis.</title>
        <authorList>
            <consortium name="Ixodes scapularis Genome Project Consortium"/>
            <person name="Caler E."/>
            <person name="Hannick L.I."/>
            <person name="Bidwell S."/>
            <person name="Joardar V."/>
            <person name="Thiagarajan M."/>
            <person name="Amedeo P."/>
            <person name="Galinsky K.J."/>
            <person name="Schobel S."/>
            <person name="Inman J."/>
            <person name="Hostetler J."/>
            <person name="Miller J."/>
            <person name="Hammond M."/>
            <person name="Megy K."/>
            <person name="Lawson D."/>
            <person name="Kodira C."/>
            <person name="Sutton G."/>
            <person name="Meyer J."/>
            <person name="Hill C.A."/>
            <person name="Birren B."/>
            <person name="Nene V."/>
            <person name="Collins F."/>
            <person name="Alarcon-Chaidez F."/>
            <person name="Wikel S."/>
            <person name="Strausberg R."/>
        </authorList>
    </citation>
    <scope>NUCLEOTIDE SEQUENCE [LARGE SCALE GENOMIC DNA]</scope>
    <source>
        <strain evidence="3">Wikel</strain>
        <strain evidence="1">Wikel colony</strain>
    </source>
</reference>
<dbReference type="InParanoid" id="B7Q5N5"/>
<protein>
    <submittedName>
        <fullName evidence="1 2">Uncharacterized protein</fullName>
    </submittedName>
</protein>
<dbReference type="EMBL" id="ABJB010380258">
    <property type="status" value="NOT_ANNOTATED_CDS"/>
    <property type="molecule type" value="Genomic_DNA"/>
</dbReference>
<dbReference type="VEuPathDB" id="VectorBase:ISCI020949"/>
<dbReference type="AlphaFoldDB" id="B7Q5N5"/>
<evidence type="ECO:0000313" key="2">
    <source>
        <dbReference type="EnsemblMetazoa" id="ISCW020949-PA"/>
    </source>
</evidence>
<dbReference type="VEuPathDB" id="VectorBase:ISCW020949"/>
<dbReference type="EMBL" id="DS862434">
    <property type="protein sequence ID" value="EEC14157.1"/>
    <property type="molecule type" value="Genomic_DNA"/>
</dbReference>
<dbReference type="Proteomes" id="UP000001555">
    <property type="component" value="Unassembled WGS sequence"/>
</dbReference>
<gene>
    <name evidence="1" type="ORF">IscW_ISCW020949</name>
</gene>
<accession>B7Q5N5</accession>
<organism>
    <name type="scientific">Ixodes scapularis</name>
    <name type="common">Black-legged tick</name>
    <name type="synonym">Deer tick</name>
    <dbReference type="NCBI Taxonomy" id="6945"/>
    <lineage>
        <taxon>Eukaryota</taxon>
        <taxon>Metazoa</taxon>
        <taxon>Ecdysozoa</taxon>
        <taxon>Arthropoda</taxon>
        <taxon>Chelicerata</taxon>
        <taxon>Arachnida</taxon>
        <taxon>Acari</taxon>
        <taxon>Parasitiformes</taxon>
        <taxon>Ixodida</taxon>
        <taxon>Ixodoidea</taxon>
        <taxon>Ixodidae</taxon>
        <taxon>Ixodinae</taxon>
        <taxon>Ixodes</taxon>
    </lineage>
</organism>
<evidence type="ECO:0000313" key="3">
    <source>
        <dbReference type="Proteomes" id="UP000001555"/>
    </source>
</evidence>
<proteinExistence type="predicted"/>